<dbReference type="PROSITE" id="PS00061">
    <property type="entry name" value="ADH_SHORT"/>
    <property type="match status" value="1"/>
</dbReference>
<organism evidence="4 5">
    <name type="scientific">Shouchella xiaoxiensis</name>
    <dbReference type="NCBI Taxonomy" id="766895"/>
    <lineage>
        <taxon>Bacteria</taxon>
        <taxon>Bacillati</taxon>
        <taxon>Bacillota</taxon>
        <taxon>Bacilli</taxon>
        <taxon>Bacillales</taxon>
        <taxon>Bacillaceae</taxon>
        <taxon>Shouchella</taxon>
    </lineage>
</organism>
<dbReference type="PRINTS" id="PR00080">
    <property type="entry name" value="SDRFAMILY"/>
</dbReference>
<dbReference type="InterPro" id="IPR036291">
    <property type="entry name" value="NAD(P)-bd_dom_sf"/>
</dbReference>
<evidence type="ECO:0000313" key="4">
    <source>
        <dbReference type="EMBL" id="MBM7838188.1"/>
    </source>
</evidence>
<dbReference type="Proteomes" id="UP001179280">
    <property type="component" value="Unassembled WGS sequence"/>
</dbReference>
<accession>A0ABS2SRP6</accession>
<dbReference type="SUPFAM" id="SSF51735">
    <property type="entry name" value="NAD(P)-binding Rossmann-fold domains"/>
    <property type="match status" value="1"/>
</dbReference>
<dbReference type="PANTHER" id="PTHR44196:SF1">
    <property type="entry name" value="DEHYDROGENASE_REDUCTASE SDR FAMILY MEMBER 7B"/>
    <property type="match status" value="1"/>
</dbReference>
<comment type="caution">
    <text evidence="4">The sequence shown here is derived from an EMBL/GenBank/DDBJ whole genome shotgun (WGS) entry which is preliminary data.</text>
</comment>
<dbReference type="InterPro" id="IPR020904">
    <property type="entry name" value="Sc_DH/Rdtase_CS"/>
</dbReference>
<evidence type="ECO:0000313" key="5">
    <source>
        <dbReference type="Proteomes" id="UP001179280"/>
    </source>
</evidence>
<name>A0ABS2SRP6_9BACI</name>
<dbReference type="InterPro" id="IPR002347">
    <property type="entry name" value="SDR_fam"/>
</dbReference>
<dbReference type="Gene3D" id="3.40.50.720">
    <property type="entry name" value="NAD(P)-binding Rossmann-like Domain"/>
    <property type="match status" value="1"/>
</dbReference>
<reference evidence="4" key="1">
    <citation type="submission" date="2021-01" db="EMBL/GenBank/DDBJ databases">
        <title>Genomic Encyclopedia of Type Strains, Phase IV (KMG-IV): sequencing the most valuable type-strain genomes for metagenomic binning, comparative biology and taxonomic classification.</title>
        <authorList>
            <person name="Goeker M."/>
        </authorList>
    </citation>
    <scope>NUCLEOTIDE SEQUENCE</scope>
    <source>
        <strain evidence="4">DSM 21943</strain>
    </source>
</reference>
<evidence type="ECO:0000256" key="2">
    <source>
        <dbReference type="ARBA" id="ARBA00023002"/>
    </source>
</evidence>
<dbReference type="Pfam" id="PF00106">
    <property type="entry name" value="adh_short"/>
    <property type="match status" value="1"/>
</dbReference>
<protein>
    <submittedName>
        <fullName evidence="4">Short-subunit dehydrogenase</fullName>
    </submittedName>
</protein>
<dbReference type="EMBL" id="JAFBCV010000003">
    <property type="protein sequence ID" value="MBM7838188.1"/>
    <property type="molecule type" value="Genomic_DNA"/>
</dbReference>
<dbReference type="CDD" id="cd05233">
    <property type="entry name" value="SDR_c"/>
    <property type="match status" value="1"/>
</dbReference>
<sequence length="250" mass="27537">MKVVWITGASSGLGAEIAKQALEKGYTVVSLARSYNQDWSSANKSIQVYFDLTKPNEWNSIITRLCQENLSPDVLINNAGSGLFKNGWELSDVEVEQMLAVNVTGLIQFSNRISQLMIKKQAGHIIQVGSQAGKLATAKASVYAATKHAVIGYSNGLRLELMPHRVSVSVVNPGPIKTPFLATADPSGNYEKAIGRWLLNPENVAKKVILLMEKPKREINVPWWMNLATKAHSLSPNLFERLAYSFLAKK</sequence>
<keyword evidence="5" id="KW-1185">Reference proteome</keyword>
<dbReference type="PANTHER" id="PTHR44196">
    <property type="entry name" value="DEHYDROGENASE/REDUCTASE SDR FAMILY MEMBER 7B"/>
    <property type="match status" value="1"/>
</dbReference>
<proteinExistence type="inferred from homology"/>
<dbReference type="PRINTS" id="PR00081">
    <property type="entry name" value="GDHRDH"/>
</dbReference>
<keyword evidence="2" id="KW-0560">Oxidoreductase</keyword>
<evidence type="ECO:0000256" key="1">
    <source>
        <dbReference type="ARBA" id="ARBA00006484"/>
    </source>
</evidence>
<comment type="similarity">
    <text evidence="1 3">Belongs to the short-chain dehydrogenases/reductases (SDR) family.</text>
</comment>
<gene>
    <name evidence="4" type="ORF">JOC54_001419</name>
</gene>
<dbReference type="RefSeq" id="WP_035418360.1">
    <property type="nucleotide sequence ID" value="NZ_JAFBCV010000003.1"/>
</dbReference>
<evidence type="ECO:0000256" key="3">
    <source>
        <dbReference type="RuleBase" id="RU000363"/>
    </source>
</evidence>